<evidence type="ECO:0000313" key="2">
    <source>
        <dbReference type="Proteomes" id="UP000796880"/>
    </source>
</evidence>
<evidence type="ECO:0000313" key="1">
    <source>
        <dbReference type="EMBL" id="KAF3446203.1"/>
    </source>
</evidence>
<dbReference type="AlphaFoldDB" id="A0A8K0H6A0"/>
<gene>
    <name evidence="1" type="ORF">FNV43_RR11382</name>
</gene>
<name>A0A8K0H6A0_9ROSA</name>
<dbReference type="EMBL" id="VOIH02000005">
    <property type="protein sequence ID" value="KAF3446203.1"/>
    <property type="molecule type" value="Genomic_DNA"/>
</dbReference>
<dbReference type="Proteomes" id="UP000796880">
    <property type="component" value="Unassembled WGS sequence"/>
</dbReference>
<sequence>MDLNKRKNDEYNKGTNTLKVYDDFRELSDRTKAEMNRFYGLPGVIAEESDEERFVFMLLYFTCLIVFNMHCGDGDVRF</sequence>
<comment type="caution">
    <text evidence="1">The sequence shown here is derived from an EMBL/GenBank/DDBJ whole genome shotgun (WGS) entry which is preliminary data.</text>
</comment>
<organism evidence="1 2">
    <name type="scientific">Rhamnella rubrinervis</name>
    <dbReference type="NCBI Taxonomy" id="2594499"/>
    <lineage>
        <taxon>Eukaryota</taxon>
        <taxon>Viridiplantae</taxon>
        <taxon>Streptophyta</taxon>
        <taxon>Embryophyta</taxon>
        <taxon>Tracheophyta</taxon>
        <taxon>Spermatophyta</taxon>
        <taxon>Magnoliopsida</taxon>
        <taxon>eudicotyledons</taxon>
        <taxon>Gunneridae</taxon>
        <taxon>Pentapetalae</taxon>
        <taxon>rosids</taxon>
        <taxon>fabids</taxon>
        <taxon>Rosales</taxon>
        <taxon>Rhamnaceae</taxon>
        <taxon>rhamnoid group</taxon>
        <taxon>Rhamneae</taxon>
        <taxon>Rhamnella</taxon>
    </lineage>
</organism>
<reference evidence="1" key="1">
    <citation type="submission" date="2020-03" db="EMBL/GenBank/DDBJ databases">
        <title>A high-quality chromosome-level genome assembly of a woody plant with both climbing and erect habits, Rhamnella rubrinervis.</title>
        <authorList>
            <person name="Lu Z."/>
            <person name="Yang Y."/>
            <person name="Zhu X."/>
            <person name="Sun Y."/>
        </authorList>
    </citation>
    <scope>NUCLEOTIDE SEQUENCE</scope>
    <source>
        <strain evidence="1">BYM</strain>
        <tissue evidence="1">Leaf</tissue>
    </source>
</reference>
<keyword evidence="2" id="KW-1185">Reference proteome</keyword>
<protein>
    <submittedName>
        <fullName evidence="1">Uncharacterized protein</fullName>
    </submittedName>
</protein>
<accession>A0A8K0H6A0</accession>
<proteinExistence type="predicted"/>